<reference evidence="2" key="1">
    <citation type="submission" date="2023-06" db="EMBL/GenBank/DDBJ databases">
        <authorList>
            <person name="Kurt Z."/>
        </authorList>
    </citation>
    <scope>NUCLEOTIDE SEQUENCE</scope>
</reference>
<dbReference type="Proteomes" id="UP001642409">
    <property type="component" value="Unassembled WGS sequence"/>
</dbReference>
<name>A0AA86R2Z9_9EUKA</name>
<keyword evidence="1" id="KW-0175">Coiled coil</keyword>
<feature type="coiled-coil region" evidence="1">
    <location>
        <begin position="1326"/>
        <end position="1370"/>
    </location>
</feature>
<evidence type="ECO:0000313" key="2">
    <source>
        <dbReference type="EMBL" id="CAI9968213.1"/>
    </source>
</evidence>
<sequence length="1570" mass="178815">MHALEVSSFELNTETYLQQIKVQVETLKQQLNEKTKAASNLEQNNLQLQRQYDECLVQVKQLQVDSQNSALLAAQVQSLQRLNNELTVDIQTLQRKNEEEQLMNQKLINECDAAKQILTKKLQEAQNLFDSQQQASLDQLNQITLKNQEAEKELAAKLSQQEQMLRDAQEALSAALERHNAQLTDKEQTISSLQTHASQTQAEFNQMRSKYQALEQLDGQKQAQLEQLQLVQESLKQLVSAQGTQSNGAGLDLVQRTSQLINEHKHQLQAVQAEMKSESERLNAALVASESQRTALQGELQGVLAQQSEQQKELMHALEVSSFELNTETYLQQIKVQVETLKQQLNEKTKAASNLEQNNLQLQRQYDECLVQVKQLQVDSQNSALLAAQVQSLQRLNNELTVDIQTLQRKNEEEQLMNQKLINECDAAKQILTKKLQEAQNLFDSQQQASLDQLNLITLKNQDAEKELAAKLSQQEQMLRDAQEALSAALERHNAQLTDKEQTISSLQTHASQTQAEFNQMRAKYQALEQLDGQKQTQLEQLQLVQESLKQLVSAQGTQSNGAGLDLVQRTSQLINEHKNQLQAVQAEMKSESERLNAALVASESQRTALQGELQGVLAQQSEQQKELMHALEVSSFELNTETYLQQIKVQVETLKQQLNEKTKAASNLEQNNLQLQRQYDECLVQVKQLQVDSQNSALLAAQVQSLQRLNNELTVDIQTLQRKNEEEQLMNQKLINECDAAKQILTKKLQEAQNLFDSQQQASLDQLNLITLKNQDAEKELAAKLSQQEQMLRDAQEALSAALERHNAQLTDKEQTISSLQTHASQTQAEFNQMRAKYQALEQLDGQKQTQLEQLQLVQESLKQLVSAQGTQSNGAGLDLVQRTSQLINEHKHQLQAVQAEMKSKSERLNAALVASESQRTALQGELQGVLAQQTEQQKELMHALEVSSFELNTETYLQQIKVQVETLKQQLNEKTKTASNLEQNNLQLQRQYDECLVQVKQLQVDSQNSALLAAQVQSLQRLNNELTVDIQTLQRKNEEEQLMNQKLINECDAAKQILTKKLLEAQNLFDSQQQASLDQLNQITLKNQEAELELAAKLSQQEQMLRDAQEALSAALERHNAQLTDKEQTISSLQTHASQTQAEFNQMRSKYQALEQLDGQKQAQLEQLQLVQESLKQLVSAQGTQSNGAGLDLVQRTSQLINEHKHQLQAVQAEMKSESERLNAALVASESQRTALQGELQGVLAQQQEYENQIQQLKNTSQITETQLQTKSYEIQQLSNSELKPDLESSFLRSSQSEVKIKQLQMQSELQLQKTQLQWHQQVNIQLLEHTQQLENQIMNYDQNMFEIKSLYEELQILSGEYKQLQELVQYSLGKYSEFRACSSNNSSNLSNNSTENVNIVGQQVLPRFSRPATPVRSCLAVPTGEQPNINLNLINQQQQMHNEQLEAITFQEKRLNDLQKQIDVYQQIIETNIEKTFRAANIIELIKQLRIQLEASEKNNLQLTIQISTVQEKHIALLQIQQKFSRNEATYKQDILQLRIQVRQLTAMLSAQETEMSKMKIILKDYK</sequence>
<feature type="coiled-coil region" evidence="1">
    <location>
        <begin position="882"/>
        <end position="909"/>
    </location>
</feature>
<evidence type="ECO:0000313" key="4">
    <source>
        <dbReference type="Proteomes" id="UP001642409"/>
    </source>
</evidence>
<proteinExistence type="predicted"/>
<reference evidence="3 4" key="2">
    <citation type="submission" date="2024-07" db="EMBL/GenBank/DDBJ databases">
        <authorList>
            <person name="Akdeniz Z."/>
        </authorList>
    </citation>
    <scope>NUCLEOTIDE SEQUENCE [LARGE SCALE GENOMIC DNA]</scope>
</reference>
<feature type="coiled-coil region" evidence="1">
    <location>
        <begin position="568"/>
        <end position="599"/>
    </location>
</feature>
<dbReference type="EMBL" id="CATOUU010001033">
    <property type="protein sequence ID" value="CAI9968213.1"/>
    <property type="molecule type" value="Genomic_DNA"/>
</dbReference>
<comment type="caution">
    <text evidence="2">The sequence shown here is derived from an EMBL/GenBank/DDBJ whole genome shotgun (WGS) entry which is preliminary data.</text>
</comment>
<feature type="coiled-coil region" evidence="1">
    <location>
        <begin position="331"/>
        <end position="531"/>
    </location>
</feature>
<protein>
    <submittedName>
        <fullName evidence="3">Hypothetical_protein</fullName>
    </submittedName>
</protein>
<evidence type="ECO:0000256" key="1">
    <source>
        <dbReference type="SAM" id="Coils"/>
    </source>
</evidence>
<organism evidence="2">
    <name type="scientific">Hexamita inflata</name>
    <dbReference type="NCBI Taxonomy" id="28002"/>
    <lineage>
        <taxon>Eukaryota</taxon>
        <taxon>Metamonada</taxon>
        <taxon>Diplomonadida</taxon>
        <taxon>Hexamitidae</taxon>
        <taxon>Hexamitinae</taxon>
        <taxon>Hexamita</taxon>
    </lineage>
</organism>
<dbReference type="EMBL" id="CAXDID020000523">
    <property type="protein sequence ID" value="CAL6099718.1"/>
    <property type="molecule type" value="Genomic_DNA"/>
</dbReference>
<feature type="coiled-coil region" evidence="1">
    <location>
        <begin position="1444"/>
        <end position="1558"/>
    </location>
</feature>
<keyword evidence="4" id="KW-1185">Reference proteome</keyword>
<gene>
    <name evidence="2" type="ORF">HINF_LOCUS55858</name>
    <name evidence="3" type="ORF">HINF_LOCUS70214</name>
</gene>
<accession>A0AA86R2Z9</accession>
<feature type="coiled-coil region" evidence="1">
    <location>
        <begin position="959"/>
        <end position="1269"/>
    </location>
</feature>
<evidence type="ECO:0000313" key="3">
    <source>
        <dbReference type="EMBL" id="CAL6099718.1"/>
    </source>
</evidence>
<feature type="coiled-coil region" evidence="1">
    <location>
        <begin position="645"/>
        <end position="845"/>
    </location>
</feature>
<feature type="coiled-coil region" evidence="1">
    <location>
        <begin position="17"/>
        <end position="281"/>
    </location>
</feature>